<dbReference type="InterPro" id="IPR036318">
    <property type="entry name" value="FAD-bd_PCMH-like_sf"/>
</dbReference>
<keyword evidence="3" id="KW-0285">Flavoprotein</keyword>
<keyword evidence="9" id="KW-1185">Reference proteome</keyword>
<dbReference type="EMBL" id="JAGTJR010000021">
    <property type="protein sequence ID" value="KAH7043912.1"/>
    <property type="molecule type" value="Genomic_DNA"/>
</dbReference>
<evidence type="ECO:0000256" key="3">
    <source>
        <dbReference type="ARBA" id="ARBA00022630"/>
    </source>
</evidence>
<evidence type="ECO:0000259" key="7">
    <source>
        <dbReference type="Pfam" id="PF01565"/>
    </source>
</evidence>
<name>A0ABQ8G6E1_9PEZI</name>
<gene>
    <name evidence="8" type="ORF">B0J12DRAFT_730239</name>
</gene>
<dbReference type="PANTHER" id="PTHR42973">
    <property type="entry name" value="BINDING OXIDOREDUCTASE, PUTATIVE (AFU_ORTHOLOGUE AFUA_1G17690)-RELATED"/>
    <property type="match status" value="1"/>
</dbReference>
<proteinExistence type="inferred from homology"/>
<evidence type="ECO:0000313" key="8">
    <source>
        <dbReference type="EMBL" id="KAH7043912.1"/>
    </source>
</evidence>
<evidence type="ECO:0000256" key="4">
    <source>
        <dbReference type="ARBA" id="ARBA00022827"/>
    </source>
</evidence>
<dbReference type="Gene3D" id="3.30.465.10">
    <property type="match status" value="1"/>
</dbReference>
<comment type="cofactor">
    <cofactor evidence="1">
        <name>FAD</name>
        <dbReference type="ChEBI" id="CHEBI:57692"/>
    </cofactor>
</comment>
<comment type="similarity">
    <text evidence="2">Belongs to the oxygen-dependent FAD-linked oxidoreductase family.</text>
</comment>
<evidence type="ECO:0000313" key="9">
    <source>
        <dbReference type="Proteomes" id="UP000774617"/>
    </source>
</evidence>
<keyword evidence="4" id="KW-0274">FAD</keyword>
<organism evidence="8 9">
    <name type="scientific">Macrophomina phaseolina</name>
    <dbReference type="NCBI Taxonomy" id="35725"/>
    <lineage>
        <taxon>Eukaryota</taxon>
        <taxon>Fungi</taxon>
        <taxon>Dikarya</taxon>
        <taxon>Ascomycota</taxon>
        <taxon>Pezizomycotina</taxon>
        <taxon>Dothideomycetes</taxon>
        <taxon>Dothideomycetes incertae sedis</taxon>
        <taxon>Botryosphaeriales</taxon>
        <taxon>Botryosphaeriaceae</taxon>
        <taxon>Macrophomina</taxon>
    </lineage>
</organism>
<protein>
    <recommendedName>
        <fullName evidence="7">FAD linked oxidase N-terminal domain-containing protein</fullName>
    </recommendedName>
</protein>
<feature type="region of interest" description="Disordered" evidence="6">
    <location>
        <begin position="100"/>
        <end position="141"/>
    </location>
</feature>
<evidence type="ECO:0000256" key="1">
    <source>
        <dbReference type="ARBA" id="ARBA00001974"/>
    </source>
</evidence>
<keyword evidence="5" id="KW-0560">Oxidoreductase</keyword>
<accession>A0ABQ8G6E1</accession>
<dbReference type="PANTHER" id="PTHR42973:SF39">
    <property type="entry name" value="FAD-BINDING PCMH-TYPE DOMAIN-CONTAINING PROTEIN"/>
    <property type="match status" value="1"/>
</dbReference>
<dbReference type="InterPro" id="IPR050416">
    <property type="entry name" value="FAD-linked_Oxidoreductase"/>
</dbReference>
<dbReference type="InterPro" id="IPR006094">
    <property type="entry name" value="Oxid_FAD_bind_N"/>
</dbReference>
<feature type="domain" description="FAD linked oxidase N-terminal" evidence="7">
    <location>
        <begin position="9"/>
        <end position="97"/>
    </location>
</feature>
<sequence>MYHFLLFDLIDLKNLNELTIAGDTQIATIGPTDSLQVVVEGRHSNGKCMISHGTSSTVGIGGHTTVGGFEPATRRDGLALGSLRSVEVVLANGTEFEFNTKPQLFKPPSKPGNPRRRLHPPPRPLHLRRHPKPPPTTPHHPTRAALLIRGSFFGTHAAFDALALHMRLPITSPASTTVTEAPWLDTYRAAFRLADALPSNAILAALVAHLLRAENLGDATRTGRRCGAALGGEAVWFADGAVEVLSDGQ</sequence>
<dbReference type="SUPFAM" id="SSF56176">
    <property type="entry name" value="FAD-binding/transporter-associated domain-like"/>
    <property type="match status" value="1"/>
</dbReference>
<dbReference type="Pfam" id="PF01565">
    <property type="entry name" value="FAD_binding_4"/>
    <property type="match status" value="1"/>
</dbReference>
<feature type="compositionally biased region" description="Basic residues" evidence="6">
    <location>
        <begin position="113"/>
        <end position="132"/>
    </location>
</feature>
<dbReference type="Proteomes" id="UP000774617">
    <property type="component" value="Unassembled WGS sequence"/>
</dbReference>
<comment type="caution">
    <text evidence="8">The sequence shown here is derived from an EMBL/GenBank/DDBJ whole genome shotgun (WGS) entry which is preliminary data.</text>
</comment>
<evidence type="ECO:0000256" key="2">
    <source>
        <dbReference type="ARBA" id="ARBA00005466"/>
    </source>
</evidence>
<reference evidence="8 9" key="1">
    <citation type="journal article" date="2021" name="Nat. Commun.">
        <title>Genetic determinants of endophytism in the Arabidopsis root mycobiome.</title>
        <authorList>
            <person name="Mesny F."/>
            <person name="Miyauchi S."/>
            <person name="Thiergart T."/>
            <person name="Pickel B."/>
            <person name="Atanasova L."/>
            <person name="Karlsson M."/>
            <person name="Huettel B."/>
            <person name="Barry K.W."/>
            <person name="Haridas S."/>
            <person name="Chen C."/>
            <person name="Bauer D."/>
            <person name="Andreopoulos W."/>
            <person name="Pangilinan J."/>
            <person name="LaButti K."/>
            <person name="Riley R."/>
            <person name="Lipzen A."/>
            <person name="Clum A."/>
            <person name="Drula E."/>
            <person name="Henrissat B."/>
            <person name="Kohler A."/>
            <person name="Grigoriev I.V."/>
            <person name="Martin F.M."/>
            <person name="Hacquard S."/>
        </authorList>
    </citation>
    <scope>NUCLEOTIDE SEQUENCE [LARGE SCALE GENOMIC DNA]</scope>
    <source>
        <strain evidence="8 9">MPI-SDFR-AT-0080</strain>
    </source>
</reference>
<evidence type="ECO:0000256" key="6">
    <source>
        <dbReference type="SAM" id="MobiDB-lite"/>
    </source>
</evidence>
<dbReference type="InterPro" id="IPR016169">
    <property type="entry name" value="FAD-bd_PCMH_sub2"/>
</dbReference>
<evidence type="ECO:0000256" key="5">
    <source>
        <dbReference type="ARBA" id="ARBA00023002"/>
    </source>
</evidence>